<feature type="transmembrane region" description="Helical" evidence="1">
    <location>
        <begin position="186"/>
        <end position="205"/>
    </location>
</feature>
<protein>
    <submittedName>
        <fullName evidence="2">Uncharacterized protein</fullName>
    </submittedName>
</protein>
<feature type="transmembrane region" description="Helical" evidence="1">
    <location>
        <begin position="91"/>
        <end position="119"/>
    </location>
</feature>
<gene>
    <name evidence="2" type="ORF">WMO24_03550</name>
</gene>
<reference evidence="2 3" key="1">
    <citation type="submission" date="2024-03" db="EMBL/GenBank/DDBJ databases">
        <title>Human intestinal bacterial collection.</title>
        <authorList>
            <person name="Pauvert C."/>
            <person name="Hitch T.C.A."/>
            <person name="Clavel T."/>
        </authorList>
    </citation>
    <scope>NUCLEOTIDE SEQUENCE [LARGE SCALE GENOMIC DNA]</scope>
    <source>
        <strain evidence="2 3">CLA-JM-H11</strain>
    </source>
</reference>
<feature type="transmembrane region" description="Helical" evidence="1">
    <location>
        <begin position="65"/>
        <end position="85"/>
    </location>
</feature>
<accession>A0ABV1GDD8</accession>
<keyword evidence="1" id="KW-0472">Membrane</keyword>
<dbReference type="Proteomes" id="UP001477672">
    <property type="component" value="Unassembled WGS sequence"/>
</dbReference>
<dbReference type="RefSeq" id="WP_349214943.1">
    <property type="nucleotide sequence ID" value="NZ_JBBMFA010000058.1"/>
</dbReference>
<dbReference type="EMBL" id="JBBMFA010000058">
    <property type="protein sequence ID" value="MEQ2519508.1"/>
    <property type="molecule type" value="Genomic_DNA"/>
</dbReference>
<keyword evidence="1" id="KW-0812">Transmembrane</keyword>
<evidence type="ECO:0000313" key="3">
    <source>
        <dbReference type="Proteomes" id="UP001477672"/>
    </source>
</evidence>
<name>A0ABV1GDD8_9FIRM</name>
<proteinExistence type="predicted"/>
<keyword evidence="3" id="KW-1185">Reference proteome</keyword>
<comment type="caution">
    <text evidence="2">The sequence shown here is derived from an EMBL/GenBank/DDBJ whole genome shotgun (WGS) entry which is preliminary data.</text>
</comment>
<evidence type="ECO:0000256" key="1">
    <source>
        <dbReference type="SAM" id="Phobius"/>
    </source>
</evidence>
<organism evidence="2 3">
    <name type="scientific">Ruthenibacterium intestinale</name>
    <dbReference type="NCBI Taxonomy" id="3133163"/>
    <lineage>
        <taxon>Bacteria</taxon>
        <taxon>Bacillati</taxon>
        <taxon>Bacillota</taxon>
        <taxon>Clostridia</taxon>
        <taxon>Eubacteriales</taxon>
        <taxon>Oscillospiraceae</taxon>
        <taxon>Ruthenibacterium</taxon>
    </lineage>
</organism>
<evidence type="ECO:0000313" key="2">
    <source>
        <dbReference type="EMBL" id="MEQ2519508.1"/>
    </source>
</evidence>
<sequence length="209" mass="23442">MELHIKASLKNATAEDPQINNNNNNQEETTSNKSDEFPCLSLFLPILQSEYEQERSRTDRIDNKAMALLTIIIALITVYVPIFPFDKLANFYLTTTSCPIFFIVSVLLLCAIVAIVLAIHSAKMLIDIYKPKEFQAVNIQLLNNNEKLSKNPPTEFLLELIDHYQAIILNNSEVNSKKADLLNKQFIKAIIIFGLLSVSASGILICTGI</sequence>
<keyword evidence="1" id="KW-1133">Transmembrane helix</keyword>